<evidence type="ECO:0000256" key="10">
    <source>
        <dbReference type="ARBA" id="ARBA00023204"/>
    </source>
</evidence>
<dbReference type="KEGG" id="mten:GWK48_06810"/>
<dbReference type="OrthoDB" id="34330at2157"/>
<dbReference type="InterPro" id="IPR014428">
    <property type="entry name" value="Hjc_arc"/>
</dbReference>
<evidence type="ECO:0000313" key="12">
    <source>
        <dbReference type="EMBL" id="QKR00122.1"/>
    </source>
</evidence>
<keyword evidence="4 12" id="KW-0255">Endonuclease</keyword>
<dbReference type="InterPro" id="IPR002732">
    <property type="entry name" value="Hjc"/>
</dbReference>
<evidence type="ECO:0000256" key="3">
    <source>
        <dbReference type="ARBA" id="ARBA00022723"/>
    </source>
</evidence>
<dbReference type="PANTHER" id="PTHR39651">
    <property type="entry name" value="HOLLIDAY JUNCTION RESOLVASE HJC"/>
    <property type="match status" value="1"/>
</dbReference>
<comment type="catalytic activity">
    <reaction evidence="11">
        <text>Endonucleolytic cleavage at a junction such as a reciprocal single-stranded crossover between two homologous DNA duplexes (Holliday junction).</text>
        <dbReference type="EC" id="3.1.21.10"/>
    </reaction>
</comment>
<gene>
    <name evidence="12" type="ORF">GWK48_06810</name>
</gene>
<dbReference type="GeneID" id="55641646"/>
<sequence>MNKDVGRNAERELVSILRNAGYNSVRIPTSNSSGNPLPDVFAVRGSVLLSIEVKSTWERKVKVRSIQLDKILRFVSMFPLEGHALIAVKFKSLRQWRYFEVFSPSDVVVDTENTRPLEELLGQVILQGSEISTVVS</sequence>
<dbReference type="GO" id="GO:0003677">
    <property type="term" value="F:DNA binding"/>
    <property type="evidence" value="ECO:0007669"/>
    <property type="project" value="UniProtKB-KW"/>
</dbReference>
<keyword evidence="7" id="KW-0460">Magnesium</keyword>
<evidence type="ECO:0000313" key="13">
    <source>
        <dbReference type="Proteomes" id="UP000509301"/>
    </source>
</evidence>
<evidence type="ECO:0000256" key="9">
    <source>
        <dbReference type="ARBA" id="ARBA00023172"/>
    </source>
</evidence>
<keyword evidence="5" id="KW-0227">DNA damage</keyword>
<dbReference type="GO" id="GO:0008821">
    <property type="term" value="F:crossover junction DNA endonuclease activity"/>
    <property type="evidence" value="ECO:0007669"/>
    <property type="project" value="UniProtKB-EC"/>
</dbReference>
<evidence type="ECO:0000256" key="4">
    <source>
        <dbReference type="ARBA" id="ARBA00022759"/>
    </source>
</evidence>
<keyword evidence="13" id="KW-1185">Reference proteome</keyword>
<dbReference type="PANTHER" id="PTHR39651:SF1">
    <property type="entry name" value="HOLLIDAY JUNCTION RESOLVASE HJC"/>
    <property type="match status" value="1"/>
</dbReference>
<evidence type="ECO:0000256" key="8">
    <source>
        <dbReference type="ARBA" id="ARBA00023125"/>
    </source>
</evidence>
<evidence type="ECO:0000256" key="1">
    <source>
        <dbReference type="ARBA" id="ARBA00001946"/>
    </source>
</evidence>
<keyword evidence="10" id="KW-0234">DNA repair</keyword>
<organism evidence="12 13">
    <name type="scientific">Metallosphaera tengchongensis</name>
    <dbReference type="NCBI Taxonomy" id="1532350"/>
    <lineage>
        <taxon>Archaea</taxon>
        <taxon>Thermoproteota</taxon>
        <taxon>Thermoprotei</taxon>
        <taxon>Sulfolobales</taxon>
        <taxon>Sulfolobaceae</taxon>
        <taxon>Metallosphaera</taxon>
    </lineage>
</organism>
<name>A0A6N0NTV4_9CREN</name>
<dbReference type="Proteomes" id="UP000509301">
    <property type="component" value="Chromosome"/>
</dbReference>
<dbReference type="InterPro" id="IPR011856">
    <property type="entry name" value="tRNA_endonuc-like_dom_sf"/>
</dbReference>
<keyword evidence="9" id="KW-0233">DNA recombination</keyword>
<comment type="cofactor">
    <cofactor evidence="1">
        <name>Mg(2+)</name>
        <dbReference type="ChEBI" id="CHEBI:18420"/>
    </cofactor>
</comment>
<dbReference type="NCBIfam" id="NF040854">
    <property type="entry name" value="Hol_resolv_Hjc"/>
    <property type="match status" value="1"/>
</dbReference>
<dbReference type="EMBL" id="CP049074">
    <property type="protein sequence ID" value="QKR00122.1"/>
    <property type="molecule type" value="Genomic_DNA"/>
</dbReference>
<keyword evidence="6" id="KW-0378">Hydrolase</keyword>
<dbReference type="GO" id="GO:0006310">
    <property type="term" value="P:DNA recombination"/>
    <property type="evidence" value="ECO:0007669"/>
    <property type="project" value="UniProtKB-KW"/>
</dbReference>
<dbReference type="InterPro" id="IPR011335">
    <property type="entry name" value="Restrct_endonuc-II-like"/>
</dbReference>
<keyword evidence="2" id="KW-0540">Nuclease</keyword>
<keyword evidence="8" id="KW-0238">DNA-binding</keyword>
<proteinExistence type="predicted"/>
<dbReference type="GO" id="GO:0006281">
    <property type="term" value="P:DNA repair"/>
    <property type="evidence" value="ECO:0007669"/>
    <property type="project" value="UniProtKB-KW"/>
</dbReference>
<dbReference type="GO" id="GO:0046872">
    <property type="term" value="F:metal ion binding"/>
    <property type="evidence" value="ECO:0007669"/>
    <property type="project" value="UniProtKB-KW"/>
</dbReference>
<evidence type="ECO:0000256" key="6">
    <source>
        <dbReference type="ARBA" id="ARBA00022801"/>
    </source>
</evidence>
<dbReference type="RefSeq" id="WP_174630809.1">
    <property type="nucleotide sequence ID" value="NZ_CP049074.1"/>
</dbReference>
<dbReference type="AlphaFoldDB" id="A0A6N0NTV4"/>
<evidence type="ECO:0000256" key="11">
    <source>
        <dbReference type="ARBA" id="ARBA00029354"/>
    </source>
</evidence>
<protein>
    <submittedName>
        <fullName evidence="12">Endonuclease</fullName>
    </submittedName>
</protein>
<evidence type="ECO:0000256" key="5">
    <source>
        <dbReference type="ARBA" id="ARBA00022763"/>
    </source>
</evidence>
<keyword evidence="3" id="KW-0479">Metal-binding</keyword>
<dbReference type="Gene3D" id="3.40.1350.10">
    <property type="match status" value="1"/>
</dbReference>
<reference evidence="12 13" key="1">
    <citation type="submission" date="2020-02" db="EMBL/GenBank/DDBJ databases">
        <title>Comparative genome analysis reveals the metabolism and evolution of the thermophilic archaeal genus Metallosphaera.</title>
        <authorList>
            <person name="Jiang C."/>
        </authorList>
    </citation>
    <scope>NUCLEOTIDE SEQUENCE [LARGE SCALE GENOMIC DNA]</scope>
    <source>
        <strain evidence="12 13">Ric-A</strain>
    </source>
</reference>
<evidence type="ECO:0000256" key="2">
    <source>
        <dbReference type="ARBA" id="ARBA00022722"/>
    </source>
</evidence>
<accession>A0A6N0NTV4</accession>
<dbReference type="SUPFAM" id="SSF52980">
    <property type="entry name" value="Restriction endonuclease-like"/>
    <property type="match status" value="1"/>
</dbReference>
<evidence type="ECO:0000256" key="7">
    <source>
        <dbReference type="ARBA" id="ARBA00022842"/>
    </source>
</evidence>
<dbReference type="Pfam" id="PF01870">
    <property type="entry name" value="Hjc"/>
    <property type="match status" value="1"/>
</dbReference>